<sequence>MATYSFLDVQAAIVGPGGSFSLSGEEAGVAEEGITITMLEDKNTMQVGAGGGGQHSLHGGRAGTVAVTLLKTSPVNALLSEMYNFQTMSSALHGQNTIVVRNPVRGDEASARLAAFKKLPDNVNQKVAGTNTWMFDAIFIDQRLGAGLI</sequence>
<organism evidence="1 2">
    <name type="scientific">Salinarimonas soli</name>
    <dbReference type="NCBI Taxonomy" id="1638099"/>
    <lineage>
        <taxon>Bacteria</taxon>
        <taxon>Pseudomonadati</taxon>
        <taxon>Pseudomonadota</taxon>
        <taxon>Alphaproteobacteria</taxon>
        <taxon>Hyphomicrobiales</taxon>
        <taxon>Salinarimonadaceae</taxon>
        <taxon>Salinarimonas</taxon>
    </lineage>
</organism>
<comment type="caution">
    <text evidence="1">The sequence shown here is derived from an EMBL/GenBank/DDBJ whole genome shotgun (WGS) entry which is preliminary data.</text>
</comment>
<proteinExistence type="predicted"/>
<dbReference type="InterPro" id="IPR021695">
    <property type="entry name" value="Phage_KPP10_Orf10"/>
</dbReference>
<dbReference type="Pfam" id="PF11681">
    <property type="entry name" value="Phage_Tube_PhiTE"/>
    <property type="match status" value="1"/>
</dbReference>
<dbReference type="AlphaFoldDB" id="A0A5B2VEX6"/>
<dbReference type="OrthoDB" id="5465433at2"/>
<dbReference type="RefSeq" id="WP_149816617.1">
    <property type="nucleotide sequence ID" value="NZ_VUOA01000018.1"/>
</dbReference>
<gene>
    <name evidence="1" type="ORF">F0L46_08295</name>
</gene>
<name>A0A5B2VEX6_9HYPH</name>
<evidence type="ECO:0000313" key="1">
    <source>
        <dbReference type="EMBL" id="KAA2237671.1"/>
    </source>
</evidence>
<reference evidence="1 2" key="2">
    <citation type="submission" date="2019-09" db="EMBL/GenBank/DDBJ databases">
        <authorList>
            <person name="Jin C."/>
        </authorList>
    </citation>
    <scope>NUCLEOTIDE SEQUENCE [LARGE SCALE GENOMIC DNA]</scope>
    <source>
        <strain evidence="1 2">BN140002</strain>
    </source>
</reference>
<dbReference type="EMBL" id="VUOA01000018">
    <property type="protein sequence ID" value="KAA2237671.1"/>
    <property type="molecule type" value="Genomic_DNA"/>
</dbReference>
<protein>
    <submittedName>
        <fullName evidence="1">DUF3277 family protein</fullName>
    </submittedName>
</protein>
<reference evidence="1 2" key="1">
    <citation type="submission" date="2019-09" db="EMBL/GenBank/DDBJ databases">
        <title>Salinarimonas rosea gen. nov., sp. nov., a new member of the a-2 subgroup of the Proteobacteria.</title>
        <authorList>
            <person name="Liu J."/>
        </authorList>
    </citation>
    <scope>NUCLEOTIDE SEQUENCE [LARGE SCALE GENOMIC DNA]</scope>
    <source>
        <strain evidence="1 2">BN140002</strain>
    </source>
</reference>
<accession>A0A5B2VEX6</accession>
<keyword evidence="2" id="KW-1185">Reference proteome</keyword>
<evidence type="ECO:0000313" key="2">
    <source>
        <dbReference type="Proteomes" id="UP000323142"/>
    </source>
</evidence>
<dbReference type="Proteomes" id="UP000323142">
    <property type="component" value="Unassembled WGS sequence"/>
</dbReference>